<reference evidence="2 8" key="2">
    <citation type="submission" date="2018-10" db="EMBL/GenBank/DDBJ databases">
        <title>Complete genome sequence of Pseudomonas pelagia strain Kongs-67.</title>
        <authorList>
            <person name="Sinha R.K."/>
            <person name="Krishnan K."/>
        </authorList>
    </citation>
    <scope>NUCLEOTIDE SEQUENCE [LARGE SCALE GENOMIC DNA]</scope>
    <source>
        <strain evidence="2 8">Kongs-67</strain>
    </source>
</reference>
<dbReference type="EMBL" id="CP033116">
    <property type="protein sequence ID" value="QFY57001.1"/>
    <property type="molecule type" value="Genomic_DNA"/>
</dbReference>
<dbReference type="EMBL" id="CP033116">
    <property type="protein sequence ID" value="QFY55501.1"/>
    <property type="molecule type" value="Genomic_DNA"/>
</dbReference>
<dbReference type="EMBL" id="CP033116">
    <property type="protein sequence ID" value="QFY58432.1"/>
    <property type="molecule type" value="Genomic_DNA"/>
</dbReference>
<dbReference type="EMBL" id="CP033116">
    <property type="protein sequence ID" value="QFY55614.1"/>
    <property type="molecule type" value="Genomic_DNA"/>
</dbReference>
<protein>
    <submittedName>
        <fullName evidence="2">Transposase</fullName>
    </submittedName>
</protein>
<dbReference type="RefSeq" id="WP_096347532.1">
    <property type="nucleotide sequence ID" value="NZ_CP033116.1"/>
</dbReference>
<evidence type="ECO:0000313" key="1">
    <source>
        <dbReference type="EMBL" id="PCC98397.1"/>
    </source>
</evidence>
<dbReference type="Pfam" id="PF05717">
    <property type="entry name" value="TnpB_IS66"/>
    <property type="match status" value="1"/>
</dbReference>
<dbReference type="NCBIfam" id="NF033819">
    <property type="entry name" value="IS66_TnpB"/>
    <property type="match status" value="1"/>
</dbReference>
<name>A0AA91U0R7_9GAMM</name>
<evidence type="ECO:0000313" key="3">
    <source>
        <dbReference type="EMBL" id="QFY55614.1"/>
    </source>
</evidence>
<reference evidence="1 7" key="1">
    <citation type="submission" date="2017-09" db="EMBL/GenBank/DDBJ databases">
        <title>Bacterial and phytoplankton interrelationship in Kongsfjorden, an Arctic fjord.</title>
        <authorList>
            <person name="Sinha R."/>
            <person name="Krishnan K."/>
        </authorList>
    </citation>
    <scope>NUCLEOTIDE SEQUENCE [LARGE SCALE GENOMIC DNA]</scope>
    <source>
        <strain evidence="1 7">58</strain>
    </source>
</reference>
<evidence type="ECO:0000313" key="4">
    <source>
        <dbReference type="EMBL" id="QFY55770.1"/>
    </source>
</evidence>
<sequence length="111" mass="12533">MIRIDEIWLATEPLDMRAGPDKALARVIAVFGAARPHCAYLFANNRGNRMKVLVHDGLGIWLCARRLNRGKFHWADTWRGDRVNLTNEQLMALAQGLPWQRIGDAGIISVL</sequence>
<evidence type="ECO:0000313" key="8">
    <source>
        <dbReference type="Proteomes" id="UP000344571"/>
    </source>
</evidence>
<dbReference type="EMBL" id="CP033116">
    <property type="protein sequence ID" value="QFY55770.1"/>
    <property type="molecule type" value="Genomic_DNA"/>
</dbReference>
<dbReference type="PANTHER" id="PTHR36455:SF1">
    <property type="entry name" value="BLR8292 PROTEIN"/>
    <property type="match status" value="1"/>
</dbReference>
<evidence type="ECO:0000313" key="2">
    <source>
        <dbReference type="EMBL" id="QFY55501.1"/>
    </source>
</evidence>
<accession>A0AA91U0R7</accession>
<gene>
    <name evidence="1" type="ORF">CO192_15905</name>
    <name evidence="2" type="ORF">EAO82_03395</name>
    <name evidence="3" type="ORF">EAO82_04040</name>
    <name evidence="4" type="ORF">EAO82_05000</name>
    <name evidence="5" type="ORF">EAO82_11875</name>
    <name evidence="6" type="ORF">EAO82_19955</name>
</gene>
<evidence type="ECO:0000313" key="6">
    <source>
        <dbReference type="EMBL" id="QFY58432.1"/>
    </source>
</evidence>
<dbReference type="Proteomes" id="UP000243750">
    <property type="component" value="Unassembled WGS sequence"/>
</dbReference>
<dbReference type="EMBL" id="NWMT01000210">
    <property type="protein sequence ID" value="PCC98397.1"/>
    <property type="molecule type" value="Genomic_DNA"/>
</dbReference>
<evidence type="ECO:0000313" key="5">
    <source>
        <dbReference type="EMBL" id="QFY57001.1"/>
    </source>
</evidence>
<dbReference type="PANTHER" id="PTHR36455">
    <property type="match status" value="1"/>
</dbReference>
<dbReference type="InterPro" id="IPR008878">
    <property type="entry name" value="Transposase_IS66_Orf2"/>
</dbReference>
<dbReference type="AlphaFoldDB" id="A0AA91U0R7"/>
<dbReference type="Proteomes" id="UP000344571">
    <property type="component" value="Chromosome"/>
</dbReference>
<evidence type="ECO:0000313" key="7">
    <source>
        <dbReference type="Proteomes" id="UP000243750"/>
    </source>
</evidence>
<keyword evidence="8" id="KW-1185">Reference proteome</keyword>
<organism evidence="1 7">
    <name type="scientific">Halopseudomonas pelagia</name>
    <dbReference type="NCBI Taxonomy" id="553151"/>
    <lineage>
        <taxon>Bacteria</taxon>
        <taxon>Pseudomonadati</taxon>
        <taxon>Pseudomonadota</taxon>
        <taxon>Gammaproteobacteria</taxon>
        <taxon>Pseudomonadales</taxon>
        <taxon>Pseudomonadaceae</taxon>
        <taxon>Halopseudomonas</taxon>
    </lineage>
</organism>
<proteinExistence type="predicted"/>